<keyword evidence="4" id="KW-1185">Reference proteome</keyword>
<organism evidence="3 4">
    <name type="scientific">Thermosulfuriphilus ammonigenes</name>
    <dbReference type="NCBI Taxonomy" id="1936021"/>
    <lineage>
        <taxon>Bacteria</taxon>
        <taxon>Pseudomonadati</taxon>
        <taxon>Thermodesulfobacteriota</taxon>
        <taxon>Thermodesulfobacteria</taxon>
        <taxon>Thermodesulfobacteriales</taxon>
        <taxon>Thermodesulfobacteriaceae</taxon>
        <taxon>Thermosulfuriphilus</taxon>
    </lineage>
</organism>
<feature type="chain" id="PRO_5043725199" evidence="2">
    <location>
        <begin position="24"/>
        <end position="325"/>
    </location>
</feature>
<dbReference type="RefSeq" id="WP_166032490.1">
    <property type="nucleotide sequence ID" value="NZ_CP048877.1"/>
</dbReference>
<feature type="signal peptide" evidence="2">
    <location>
        <begin position="1"/>
        <end position="23"/>
    </location>
</feature>
<feature type="region of interest" description="Disordered" evidence="1">
    <location>
        <begin position="288"/>
        <end position="325"/>
    </location>
</feature>
<feature type="compositionally biased region" description="Low complexity" evidence="1">
    <location>
        <begin position="161"/>
        <end position="177"/>
    </location>
</feature>
<accession>A0A6G7PX87</accession>
<proteinExistence type="predicted"/>
<evidence type="ECO:0000256" key="2">
    <source>
        <dbReference type="SAM" id="SignalP"/>
    </source>
</evidence>
<keyword evidence="2" id="KW-0732">Signal</keyword>
<feature type="compositionally biased region" description="Low complexity" evidence="1">
    <location>
        <begin position="222"/>
        <end position="237"/>
    </location>
</feature>
<dbReference type="AlphaFoldDB" id="A0A6G7PX87"/>
<dbReference type="KEGG" id="tav:G4V39_08305"/>
<reference evidence="3 4" key="1">
    <citation type="submission" date="2020-02" db="EMBL/GenBank/DDBJ databases">
        <title>Genome analysis of Thermosulfuriphilus ammonigenes ST65T, an anaerobic thermophilic chemolithoautotrophic bacterium isolated from a deep-sea hydrothermal vent.</title>
        <authorList>
            <person name="Slobodkina G."/>
            <person name="Allioux M."/>
            <person name="Merkel A."/>
            <person name="Alain K."/>
            <person name="Jebbar M."/>
            <person name="Slobodkin A."/>
        </authorList>
    </citation>
    <scope>NUCLEOTIDE SEQUENCE [LARGE SCALE GENOMIC DNA]</scope>
    <source>
        <strain evidence="3 4">ST65</strain>
    </source>
</reference>
<name>A0A6G7PX87_9BACT</name>
<evidence type="ECO:0000313" key="3">
    <source>
        <dbReference type="EMBL" id="QIJ72272.1"/>
    </source>
</evidence>
<feature type="compositionally biased region" description="Basic and acidic residues" evidence="1">
    <location>
        <begin position="198"/>
        <end position="208"/>
    </location>
</feature>
<feature type="compositionally biased region" description="Pro residues" evidence="1">
    <location>
        <begin position="297"/>
        <end position="314"/>
    </location>
</feature>
<dbReference type="EMBL" id="CP048877">
    <property type="protein sequence ID" value="QIJ72272.1"/>
    <property type="molecule type" value="Genomic_DNA"/>
</dbReference>
<dbReference type="Gene3D" id="3.40.50.10610">
    <property type="entry name" value="ABC-type transport auxiliary lipoprotein component"/>
    <property type="match status" value="1"/>
</dbReference>
<feature type="region of interest" description="Disordered" evidence="1">
    <location>
        <begin position="161"/>
        <end position="273"/>
    </location>
</feature>
<protein>
    <submittedName>
        <fullName evidence="3">Uncharacterized protein</fullName>
    </submittedName>
</protein>
<gene>
    <name evidence="3" type="ORF">G4V39_08305</name>
</gene>
<dbReference type="Proteomes" id="UP000502179">
    <property type="component" value="Chromosome"/>
</dbReference>
<evidence type="ECO:0000256" key="1">
    <source>
        <dbReference type="SAM" id="MobiDB-lite"/>
    </source>
</evidence>
<evidence type="ECO:0000313" key="4">
    <source>
        <dbReference type="Proteomes" id="UP000502179"/>
    </source>
</evidence>
<sequence>MRKFFPFFIVSLFLFISASQAQAVIKVAILPFKIHAAEDLSYVRDGIQDMMTTRIFKPEEVIVIDKTAVDAALKSISGPLTEAKVKELGQKLGVDYVLFGSLTVIGQNVSLDARMIPVENNRPPVALYAETRGLDEVIPRLADFAQKIDFYLTGRPSQAVASASVATPAPVTSTSVAREIPARQPAPEAPASTPPNRMHPERFWREKATALSTPSTPPPASTAPAPQQQAAVKQPKPSWRDIDPWPDYPPDEEQLGPIFEEQPSKKVEKPKKKRNWFGWIPFIGKKKEKEVVLKPSPSKPEPSPSTPQEAPTPAPSGGQAQWQWY</sequence>